<evidence type="ECO:0000313" key="8">
    <source>
        <dbReference type="EMBL" id="MCU6700227.1"/>
    </source>
</evidence>
<name>A0ABT2S738_9FIRM</name>
<dbReference type="Proteomes" id="UP001207605">
    <property type="component" value="Unassembled WGS sequence"/>
</dbReference>
<keyword evidence="5" id="KW-0812">Transmembrane</keyword>
<sequence>MIRKVKSYLIKKFPKFMQKKLVLLYGVIILAFVVLVGRVTYINASSGDEYTRVVLEQQQYDSQTIPYKRGDITDRNGTKLATSERVYNVILDVKALKSDDAYESPTIAALVDCFDLKESDIQKVIEDNPDSRYQILKKGVEYATAQKFEKLTADTENNPDIKGVWLEEDYVRKYPYNTLASDVIGFTSDGNVGNNGIEGYYNSTLNGSDGRRYGYLDSDSTVERTVKEPTNGDTVVSTIDLQVQSIVEKHILAFNEEHKNYAYDGEGSKNTAVIVMNPQNGEIIAEASYPNYDLNNPRDLSGYYTEEELKAMSDDDKLEALNSLWKNFCISDTYEPGSTIKPFTVATALETGALKGDETFYCGGMLHVGDHDIHCINREGHGTQTIKEAVQNSCNVALMQIGALIGKDNLSKYQHVFGFGELTGIDLPGDASTEGLLYTPENMDDASLATNSFGQNFNVTMTQLVSGFCSLINGGDYYEPHVVKQIQNENGNVIETKNPVLVKRTVSQETSTMVKDYMRGVVENGSGKKANLEGYEVGGKTGTAEKLPRDNGKYLVSFIGYAPQENPEVVVYVVIDEVNDYDQAQSSYAVQMAADIMKEIFPYLGITTVEGYEPTTDDASTADSTSTDTAAESTTTDSTSTGTAYTNGTSGSSDSPYEGYELASDGYYYGNDGYYDKYGNFYTY</sequence>
<dbReference type="RefSeq" id="WP_262581671.1">
    <property type="nucleotide sequence ID" value="NZ_JAOQJV010000009.1"/>
</dbReference>
<dbReference type="EMBL" id="JAOQJV010000009">
    <property type="protein sequence ID" value="MCU6700227.1"/>
    <property type="molecule type" value="Genomic_DNA"/>
</dbReference>
<evidence type="ECO:0000313" key="9">
    <source>
        <dbReference type="Proteomes" id="UP001207605"/>
    </source>
</evidence>
<reference evidence="8 9" key="1">
    <citation type="journal article" date="2021" name="ISME Commun">
        <title>Automated analysis of genomic sequences facilitates high-throughput and comprehensive description of bacteria.</title>
        <authorList>
            <person name="Hitch T.C.A."/>
        </authorList>
    </citation>
    <scope>NUCLEOTIDE SEQUENCE [LARGE SCALE GENOMIC DNA]</scope>
    <source>
        <strain evidence="8 9">Sanger_02</strain>
    </source>
</reference>
<evidence type="ECO:0000256" key="2">
    <source>
        <dbReference type="ARBA" id="ARBA00007171"/>
    </source>
</evidence>
<feature type="domain" description="Penicillin-binding protein transpeptidase" evidence="6">
    <location>
        <begin position="272"/>
        <end position="598"/>
    </location>
</feature>
<dbReference type="SUPFAM" id="SSF56601">
    <property type="entry name" value="beta-lactamase/transpeptidase-like"/>
    <property type="match status" value="1"/>
</dbReference>
<feature type="transmembrane region" description="Helical" evidence="5">
    <location>
        <begin position="21"/>
        <end position="41"/>
    </location>
</feature>
<comment type="similarity">
    <text evidence="2">Belongs to the transpeptidase family.</text>
</comment>
<dbReference type="Pfam" id="PF00905">
    <property type="entry name" value="Transpeptidase"/>
    <property type="match status" value="1"/>
</dbReference>
<dbReference type="Gene3D" id="3.40.710.10">
    <property type="entry name" value="DD-peptidase/beta-lactamase superfamily"/>
    <property type="match status" value="1"/>
</dbReference>
<gene>
    <name evidence="8" type="ORF">OCV65_08300</name>
</gene>
<dbReference type="PANTHER" id="PTHR30627">
    <property type="entry name" value="PEPTIDOGLYCAN D,D-TRANSPEPTIDASE"/>
    <property type="match status" value="1"/>
</dbReference>
<dbReference type="PANTHER" id="PTHR30627:SF1">
    <property type="entry name" value="PEPTIDOGLYCAN D,D-TRANSPEPTIDASE FTSI"/>
    <property type="match status" value="1"/>
</dbReference>
<dbReference type="InterPro" id="IPR012338">
    <property type="entry name" value="Beta-lactam/transpept-like"/>
</dbReference>
<comment type="subcellular location">
    <subcellularLocation>
        <location evidence="1">Membrane</location>
    </subcellularLocation>
</comment>
<keyword evidence="3 5" id="KW-0472">Membrane</keyword>
<evidence type="ECO:0000256" key="1">
    <source>
        <dbReference type="ARBA" id="ARBA00004370"/>
    </source>
</evidence>
<evidence type="ECO:0000256" key="3">
    <source>
        <dbReference type="ARBA" id="ARBA00023136"/>
    </source>
</evidence>
<evidence type="ECO:0000259" key="6">
    <source>
        <dbReference type="Pfam" id="PF00905"/>
    </source>
</evidence>
<dbReference type="Pfam" id="PF03717">
    <property type="entry name" value="PBP_dimer"/>
    <property type="match status" value="1"/>
</dbReference>
<evidence type="ECO:0000256" key="4">
    <source>
        <dbReference type="SAM" id="MobiDB-lite"/>
    </source>
</evidence>
<proteinExistence type="inferred from homology"/>
<dbReference type="InterPro" id="IPR005311">
    <property type="entry name" value="PBP_dimer"/>
</dbReference>
<evidence type="ECO:0000256" key="5">
    <source>
        <dbReference type="SAM" id="Phobius"/>
    </source>
</evidence>
<dbReference type="Gene3D" id="3.90.1310.10">
    <property type="entry name" value="Penicillin-binding protein 2a (Domain 2)"/>
    <property type="match status" value="1"/>
</dbReference>
<dbReference type="InterPro" id="IPR001460">
    <property type="entry name" value="PCN-bd_Tpept"/>
</dbReference>
<feature type="compositionally biased region" description="Low complexity" evidence="4">
    <location>
        <begin position="617"/>
        <end position="646"/>
    </location>
</feature>
<accession>A0ABT2S738</accession>
<dbReference type="InterPro" id="IPR050515">
    <property type="entry name" value="Beta-lactam/transpept"/>
</dbReference>
<feature type="region of interest" description="Disordered" evidence="4">
    <location>
        <begin position="615"/>
        <end position="657"/>
    </location>
</feature>
<dbReference type="SUPFAM" id="SSF56519">
    <property type="entry name" value="Penicillin binding protein dimerisation domain"/>
    <property type="match status" value="1"/>
</dbReference>
<protein>
    <submittedName>
        <fullName evidence="8">Penicillin-binding transpeptidase domain-containing protein</fullName>
    </submittedName>
</protein>
<comment type="caution">
    <text evidence="8">The sequence shown here is derived from an EMBL/GenBank/DDBJ whole genome shotgun (WGS) entry which is preliminary data.</text>
</comment>
<dbReference type="InterPro" id="IPR036138">
    <property type="entry name" value="PBP_dimer_sf"/>
</dbReference>
<evidence type="ECO:0000259" key="7">
    <source>
        <dbReference type="Pfam" id="PF03717"/>
    </source>
</evidence>
<feature type="domain" description="Penicillin-binding protein dimerisation" evidence="7">
    <location>
        <begin position="65"/>
        <end position="225"/>
    </location>
</feature>
<keyword evidence="5" id="KW-1133">Transmembrane helix</keyword>
<organism evidence="8 9">
    <name type="scientific">Dorea ammoniilytica</name>
    <dbReference type="NCBI Taxonomy" id="2981788"/>
    <lineage>
        <taxon>Bacteria</taxon>
        <taxon>Bacillati</taxon>
        <taxon>Bacillota</taxon>
        <taxon>Clostridia</taxon>
        <taxon>Lachnospirales</taxon>
        <taxon>Lachnospiraceae</taxon>
        <taxon>Dorea</taxon>
    </lineage>
</organism>
<keyword evidence="9" id="KW-1185">Reference proteome</keyword>